<dbReference type="EMBL" id="SJPR01000002">
    <property type="protein sequence ID" value="TWT97988.1"/>
    <property type="molecule type" value="Genomic_DNA"/>
</dbReference>
<keyword evidence="1" id="KW-0472">Membrane</keyword>
<gene>
    <name evidence="2" type="ORF">Pla108_21430</name>
</gene>
<reference evidence="2 3" key="1">
    <citation type="submission" date="2019-02" db="EMBL/GenBank/DDBJ databases">
        <title>Deep-cultivation of Planctomycetes and their phenomic and genomic characterization uncovers novel biology.</title>
        <authorList>
            <person name="Wiegand S."/>
            <person name="Jogler M."/>
            <person name="Boedeker C."/>
            <person name="Pinto D."/>
            <person name="Vollmers J."/>
            <person name="Rivas-Marin E."/>
            <person name="Kohn T."/>
            <person name="Peeters S.H."/>
            <person name="Heuer A."/>
            <person name="Rast P."/>
            <person name="Oberbeckmann S."/>
            <person name="Bunk B."/>
            <person name="Jeske O."/>
            <person name="Meyerdierks A."/>
            <person name="Storesund J.E."/>
            <person name="Kallscheuer N."/>
            <person name="Luecker S."/>
            <person name="Lage O.M."/>
            <person name="Pohl T."/>
            <person name="Merkel B.J."/>
            <person name="Hornburger P."/>
            <person name="Mueller R.-W."/>
            <person name="Bruemmer F."/>
            <person name="Labrenz M."/>
            <person name="Spormann A.M."/>
            <person name="Op Den Camp H."/>
            <person name="Overmann J."/>
            <person name="Amann R."/>
            <person name="Jetten M.S.M."/>
            <person name="Mascher T."/>
            <person name="Medema M.H."/>
            <person name="Devos D.P."/>
            <person name="Kaster A.-K."/>
            <person name="Ovreas L."/>
            <person name="Rohde M."/>
            <person name="Galperin M.Y."/>
            <person name="Jogler C."/>
        </authorList>
    </citation>
    <scope>NUCLEOTIDE SEQUENCE [LARGE SCALE GENOMIC DNA]</scope>
    <source>
        <strain evidence="2 3">Pla108</strain>
    </source>
</reference>
<dbReference type="PANTHER" id="PTHR30012">
    <property type="entry name" value="GENERAL SECRETION PATHWAY PROTEIN"/>
    <property type="match status" value="1"/>
</dbReference>
<dbReference type="RefSeq" id="WP_197526468.1">
    <property type="nucleotide sequence ID" value="NZ_SJPR01000002.1"/>
</dbReference>
<evidence type="ECO:0000256" key="1">
    <source>
        <dbReference type="SAM" id="Phobius"/>
    </source>
</evidence>
<keyword evidence="1" id="KW-1133">Transmembrane helix</keyword>
<name>A0A5C6AF95_9BACT</name>
<keyword evidence="1" id="KW-0812">Transmembrane</keyword>
<feature type="transmembrane region" description="Helical" evidence="1">
    <location>
        <begin position="111"/>
        <end position="134"/>
    </location>
</feature>
<organism evidence="2 3">
    <name type="scientific">Botrimarina colliarenosi</name>
    <dbReference type="NCBI Taxonomy" id="2528001"/>
    <lineage>
        <taxon>Bacteria</taxon>
        <taxon>Pseudomonadati</taxon>
        <taxon>Planctomycetota</taxon>
        <taxon>Planctomycetia</taxon>
        <taxon>Pirellulales</taxon>
        <taxon>Lacipirellulaceae</taxon>
        <taxon>Botrimarina</taxon>
    </lineage>
</organism>
<comment type="caution">
    <text evidence="2">The sequence shown here is derived from an EMBL/GenBank/DDBJ whole genome shotgun (WGS) entry which is preliminary data.</text>
</comment>
<sequence length="268" mass="28673">MAAMPDDRLADVLALGEQLAALDEAGVALDLGFAPGPLRPQLDVLADQLSRRIGGTESLTDVFADPALQAPAGYRQLLGAWLSGADLSSALESRRVVCASREAHRSRMSLGLFYPVLVAVLACVGVATMCRYLLPIFESTYAQLNEPVSAAVSRLQWVRASAPLWLVLALVALVGGVLWARHGFAGWRVVPAREKSNPPLLAWATTSGSAGDLQAVDDFYDGLDRRRSNRWTTYGPLLAVVFIGGGATLLYCLTLFLPLVELLGRLAS</sequence>
<evidence type="ECO:0000313" key="2">
    <source>
        <dbReference type="EMBL" id="TWT97988.1"/>
    </source>
</evidence>
<keyword evidence="3" id="KW-1185">Reference proteome</keyword>
<feature type="transmembrane region" description="Helical" evidence="1">
    <location>
        <begin position="162"/>
        <end position="180"/>
    </location>
</feature>
<dbReference type="InterPro" id="IPR003004">
    <property type="entry name" value="GspF/PilC"/>
</dbReference>
<dbReference type="AlphaFoldDB" id="A0A5C6AF95"/>
<dbReference type="GO" id="GO:0015628">
    <property type="term" value="P:protein secretion by the type II secretion system"/>
    <property type="evidence" value="ECO:0007669"/>
    <property type="project" value="TreeGrafter"/>
</dbReference>
<feature type="transmembrane region" description="Helical" evidence="1">
    <location>
        <begin position="234"/>
        <end position="260"/>
    </location>
</feature>
<proteinExistence type="predicted"/>
<evidence type="ECO:0008006" key="4">
    <source>
        <dbReference type="Google" id="ProtNLM"/>
    </source>
</evidence>
<dbReference type="GO" id="GO:0005886">
    <property type="term" value="C:plasma membrane"/>
    <property type="evidence" value="ECO:0007669"/>
    <property type="project" value="TreeGrafter"/>
</dbReference>
<protein>
    <recommendedName>
        <fullName evidence="4">Type II secretion system protein F</fullName>
    </recommendedName>
</protein>
<dbReference type="PANTHER" id="PTHR30012:SF0">
    <property type="entry name" value="TYPE II SECRETION SYSTEM PROTEIN F-RELATED"/>
    <property type="match status" value="1"/>
</dbReference>
<evidence type="ECO:0000313" key="3">
    <source>
        <dbReference type="Proteomes" id="UP000317421"/>
    </source>
</evidence>
<dbReference type="Proteomes" id="UP000317421">
    <property type="component" value="Unassembled WGS sequence"/>
</dbReference>
<accession>A0A5C6AF95</accession>